<evidence type="ECO:0000313" key="2">
    <source>
        <dbReference type="Proteomes" id="UP001341281"/>
    </source>
</evidence>
<protein>
    <submittedName>
        <fullName evidence="1">Uncharacterized protein</fullName>
    </submittedName>
</protein>
<organism evidence="1 2">
    <name type="scientific">Paspalum notatum var. saurae</name>
    <dbReference type="NCBI Taxonomy" id="547442"/>
    <lineage>
        <taxon>Eukaryota</taxon>
        <taxon>Viridiplantae</taxon>
        <taxon>Streptophyta</taxon>
        <taxon>Embryophyta</taxon>
        <taxon>Tracheophyta</taxon>
        <taxon>Spermatophyta</taxon>
        <taxon>Magnoliopsida</taxon>
        <taxon>Liliopsida</taxon>
        <taxon>Poales</taxon>
        <taxon>Poaceae</taxon>
        <taxon>PACMAD clade</taxon>
        <taxon>Panicoideae</taxon>
        <taxon>Andropogonodae</taxon>
        <taxon>Paspaleae</taxon>
        <taxon>Paspalinae</taxon>
        <taxon>Paspalum</taxon>
    </lineage>
</organism>
<sequence>ELASGQVINKDKSSVLFSPNISNHTKQQMRAILSINQEAKSEKYLGLPGLGVYSRMAGEVTFKGRQGNFSESSGTSHPDICDVLLFLPSFIHPLDAKPSHLGSQNLV</sequence>
<reference evidence="1 2" key="1">
    <citation type="submission" date="2024-02" db="EMBL/GenBank/DDBJ databases">
        <title>High-quality chromosome-scale genome assembly of Pensacola bahiagrass (Paspalum notatum Flugge var. saurae).</title>
        <authorList>
            <person name="Vega J.M."/>
            <person name="Podio M."/>
            <person name="Orjuela J."/>
            <person name="Siena L.A."/>
            <person name="Pessino S.C."/>
            <person name="Combes M.C."/>
            <person name="Mariac C."/>
            <person name="Albertini E."/>
            <person name="Pupilli F."/>
            <person name="Ortiz J.P.A."/>
            <person name="Leblanc O."/>
        </authorList>
    </citation>
    <scope>NUCLEOTIDE SEQUENCE [LARGE SCALE GENOMIC DNA]</scope>
    <source>
        <strain evidence="1">R1</strain>
        <tissue evidence="1">Leaf</tissue>
    </source>
</reference>
<name>A0AAQ3XH95_PASNO</name>
<feature type="non-terminal residue" evidence="1">
    <location>
        <position position="107"/>
    </location>
</feature>
<accession>A0AAQ3XH95</accession>
<proteinExistence type="predicted"/>
<gene>
    <name evidence="1" type="ORF">U9M48_043588</name>
</gene>
<dbReference type="AlphaFoldDB" id="A0AAQ3XH95"/>
<dbReference type="Proteomes" id="UP001341281">
    <property type="component" value="Chromosome 10"/>
</dbReference>
<dbReference type="EMBL" id="CP144754">
    <property type="protein sequence ID" value="WVZ98110.1"/>
    <property type="molecule type" value="Genomic_DNA"/>
</dbReference>
<keyword evidence="2" id="KW-1185">Reference proteome</keyword>
<evidence type="ECO:0000313" key="1">
    <source>
        <dbReference type="EMBL" id="WVZ98110.1"/>
    </source>
</evidence>